<protein>
    <submittedName>
        <fullName evidence="17">Iron complex outermembrane recepter protein</fullName>
    </submittedName>
</protein>
<keyword evidence="8 12" id="KW-0798">TonB box</keyword>
<dbReference type="InterPro" id="IPR010916">
    <property type="entry name" value="TonB_box_CS"/>
</dbReference>
<evidence type="ECO:0000256" key="10">
    <source>
        <dbReference type="ARBA" id="ARBA00023237"/>
    </source>
</evidence>
<keyword evidence="2 11" id="KW-0813">Transport</keyword>
<dbReference type="InterPro" id="IPR036942">
    <property type="entry name" value="Beta-barrel_TonB_sf"/>
</dbReference>
<dbReference type="PROSITE" id="PS52016">
    <property type="entry name" value="TONB_DEPENDENT_REC_3"/>
    <property type="match status" value="1"/>
</dbReference>
<dbReference type="Pfam" id="PF00593">
    <property type="entry name" value="TonB_dep_Rec_b-barrel"/>
    <property type="match status" value="1"/>
</dbReference>
<dbReference type="EMBL" id="FZLN01000001">
    <property type="protein sequence ID" value="SNQ29066.1"/>
    <property type="molecule type" value="Genomic_DNA"/>
</dbReference>
<evidence type="ECO:0000256" key="7">
    <source>
        <dbReference type="ARBA" id="ARBA00023065"/>
    </source>
</evidence>
<dbReference type="AlphaFoldDB" id="A0A217EFU8"/>
<keyword evidence="3 11" id="KW-1134">Transmembrane beta strand</keyword>
<keyword evidence="18" id="KW-1185">Reference proteome</keyword>
<keyword evidence="10 11" id="KW-0998">Cell outer membrane</keyword>
<evidence type="ECO:0000256" key="1">
    <source>
        <dbReference type="ARBA" id="ARBA00004571"/>
    </source>
</evidence>
<evidence type="ECO:0000256" key="6">
    <source>
        <dbReference type="ARBA" id="ARBA00023004"/>
    </source>
</evidence>
<dbReference type="Gene3D" id="2.40.170.20">
    <property type="entry name" value="TonB-dependent receptor, beta-barrel domain"/>
    <property type="match status" value="1"/>
</dbReference>
<evidence type="ECO:0000256" key="13">
    <source>
        <dbReference type="RuleBase" id="RU003357"/>
    </source>
</evidence>
<evidence type="ECO:0000256" key="8">
    <source>
        <dbReference type="ARBA" id="ARBA00023077"/>
    </source>
</evidence>
<keyword evidence="14" id="KW-0732">Signal</keyword>
<dbReference type="InterPro" id="IPR039426">
    <property type="entry name" value="TonB-dep_rcpt-like"/>
</dbReference>
<evidence type="ECO:0000256" key="4">
    <source>
        <dbReference type="ARBA" id="ARBA00022496"/>
    </source>
</evidence>
<evidence type="ECO:0000256" key="9">
    <source>
        <dbReference type="ARBA" id="ARBA00023136"/>
    </source>
</evidence>
<evidence type="ECO:0000259" key="16">
    <source>
        <dbReference type="Pfam" id="PF07715"/>
    </source>
</evidence>
<dbReference type="CDD" id="cd01347">
    <property type="entry name" value="ligand_gated_channel"/>
    <property type="match status" value="1"/>
</dbReference>
<feature type="domain" description="TonB-dependent receptor-like beta-barrel" evidence="15">
    <location>
        <begin position="254"/>
        <end position="722"/>
    </location>
</feature>
<evidence type="ECO:0000313" key="17">
    <source>
        <dbReference type="EMBL" id="SNQ29066.1"/>
    </source>
</evidence>
<dbReference type="Pfam" id="PF07715">
    <property type="entry name" value="Plug"/>
    <property type="match status" value="1"/>
</dbReference>
<reference evidence="18" key="1">
    <citation type="submission" date="2017-06" db="EMBL/GenBank/DDBJ databases">
        <authorList>
            <person name="Varghese N."/>
            <person name="Submissions S."/>
        </authorList>
    </citation>
    <scope>NUCLEOTIDE SEQUENCE [LARGE SCALE GENOMIC DNA]</scope>
    <source>
        <strain evidence="18">ANC 5114</strain>
    </source>
</reference>
<feature type="chain" id="PRO_5013347235" evidence="14">
    <location>
        <begin position="35"/>
        <end position="758"/>
    </location>
</feature>
<organism evidence="17 18">
    <name type="scientific">Acinetobacter apis</name>
    <dbReference type="NCBI Taxonomy" id="1229165"/>
    <lineage>
        <taxon>Bacteria</taxon>
        <taxon>Pseudomonadati</taxon>
        <taxon>Pseudomonadota</taxon>
        <taxon>Gammaproteobacteria</taxon>
        <taxon>Moraxellales</taxon>
        <taxon>Moraxellaceae</taxon>
        <taxon>Acinetobacter</taxon>
    </lineage>
</organism>
<dbReference type="InterPro" id="IPR012910">
    <property type="entry name" value="Plug_dom"/>
</dbReference>
<dbReference type="PANTHER" id="PTHR32552:SF81">
    <property type="entry name" value="TONB-DEPENDENT OUTER MEMBRANE RECEPTOR"/>
    <property type="match status" value="1"/>
</dbReference>
<keyword evidence="9 11" id="KW-0472">Membrane</keyword>
<comment type="subcellular location">
    <subcellularLocation>
        <location evidence="1 11">Cell outer membrane</location>
        <topology evidence="1 11">Multi-pass membrane protein</topology>
    </subcellularLocation>
</comment>
<evidence type="ECO:0000256" key="2">
    <source>
        <dbReference type="ARBA" id="ARBA00022448"/>
    </source>
</evidence>
<keyword evidence="4" id="KW-0410">Iron transport</keyword>
<dbReference type="SUPFAM" id="SSF56935">
    <property type="entry name" value="Porins"/>
    <property type="match status" value="1"/>
</dbReference>
<name>A0A217EFU8_9GAMM</name>
<keyword evidence="7" id="KW-0406">Ion transport</keyword>
<comment type="similarity">
    <text evidence="11 13">Belongs to the TonB-dependent receptor family.</text>
</comment>
<evidence type="ECO:0000256" key="11">
    <source>
        <dbReference type="PROSITE-ProRule" id="PRU01360"/>
    </source>
</evidence>
<evidence type="ECO:0000256" key="12">
    <source>
        <dbReference type="PROSITE-ProRule" id="PRU10143"/>
    </source>
</evidence>
<evidence type="ECO:0000259" key="15">
    <source>
        <dbReference type="Pfam" id="PF00593"/>
    </source>
</evidence>
<dbReference type="GO" id="GO:0009279">
    <property type="term" value="C:cell outer membrane"/>
    <property type="evidence" value="ECO:0007669"/>
    <property type="project" value="UniProtKB-SubCell"/>
</dbReference>
<feature type="signal peptide" evidence="14">
    <location>
        <begin position="1"/>
        <end position="34"/>
    </location>
</feature>
<dbReference type="Proteomes" id="UP000243463">
    <property type="component" value="Unassembled WGS sequence"/>
</dbReference>
<dbReference type="PANTHER" id="PTHR32552">
    <property type="entry name" value="FERRICHROME IRON RECEPTOR-RELATED"/>
    <property type="match status" value="1"/>
</dbReference>
<dbReference type="PROSITE" id="PS00430">
    <property type="entry name" value="TONB_DEPENDENT_REC_1"/>
    <property type="match status" value="1"/>
</dbReference>
<sequence>MPLFCQHRVLYWIPFQRHGMYVLSAMLLSTGTFAAETTTPKHTASIADSSKLETVVVTATRREQSLQTVPIAVSVINGKQLEQQQRNAIDSIVATIPTVNFRAGASNKDTSLFIRGIGTISTSPGVEPSVSTVVDGVVYSRPGQATLDLLDINRIEVLRGPQGTLFGKNASAGVINIVTKNPTAYPSGYVDLYATNDGEQRIKLGASNTLIDNRLTANVSALLGRYDGNVDNITTQKEVNGYKNYGFRTKFVYTPNDNLVVGLSADYVHKDGTAPTGVVVKNSDANYAAALLPIVATIHNRTTSENVSASTDDTNRGLALTADWTVGNHLISSITAYRQWKNTQIGDSDQIANATPNFAAIADLGTVNSKQFSQELRIKPLSFQHIDYVAGLYFSKNKNDETYQRQSRWYNSTTSAYQIDLGRAVYNTDSTNYAVFGEGTYHISDRLRWVTGLRVTHDQLSYDHTRVSTVPSSVGIRNAIRSGFTGSGSTDETGLSGRIGPQFDITPNIHSYFTYSRGYKGPAYNVYFNMQQNDTPVIDPETANAYELGLKTQWLDNRLRANFAIFNTQYQNYQANFRTLDPSGFPITRLVNAGSVNTRGAELDSTFKWNQNLILNFAAAYTHARVDAFTCPASDTSCPQLNGQTLPFSPDWKVNAQVNRYFPIASNRQIELAAQYAWQSDVQFSLDQNQNTIQPSYGIVNLTLALNDKASDWRVALDVRNVFDKSYATLLSTNGNRIIRQVPRDDERYFGLSFHKNF</sequence>
<accession>A0A217EFU8</accession>
<dbReference type="GO" id="GO:0006826">
    <property type="term" value="P:iron ion transport"/>
    <property type="evidence" value="ECO:0007669"/>
    <property type="project" value="UniProtKB-KW"/>
</dbReference>
<evidence type="ECO:0000256" key="3">
    <source>
        <dbReference type="ARBA" id="ARBA00022452"/>
    </source>
</evidence>
<feature type="domain" description="TonB-dependent receptor plug" evidence="16">
    <location>
        <begin position="66"/>
        <end position="174"/>
    </location>
</feature>
<keyword evidence="5 11" id="KW-0812">Transmembrane</keyword>
<feature type="short sequence motif" description="TonB box" evidence="12">
    <location>
        <begin position="54"/>
        <end position="60"/>
    </location>
</feature>
<dbReference type="InterPro" id="IPR000531">
    <property type="entry name" value="Beta-barrel_TonB"/>
</dbReference>
<gene>
    <name evidence="17" type="ORF">SAMN05444584_1000</name>
</gene>
<evidence type="ECO:0000313" key="18">
    <source>
        <dbReference type="Proteomes" id="UP000243463"/>
    </source>
</evidence>
<keyword evidence="6" id="KW-0408">Iron</keyword>
<evidence type="ECO:0000256" key="5">
    <source>
        <dbReference type="ARBA" id="ARBA00022692"/>
    </source>
</evidence>
<evidence type="ECO:0000256" key="14">
    <source>
        <dbReference type="SAM" id="SignalP"/>
    </source>
</evidence>
<proteinExistence type="inferred from homology"/>